<feature type="domain" description="YhaN AAA" evidence="2">
    <location>
        <begin position="1"/>
        <end position="204"/>
    </location>
</feature>
<dbReference type="Pfam" id="PF13514">
    <property type="entry name" value="AAA_27"/>
    <property type="match status" value="1"/>
</dbReference>
<dbReference type="SUPFAM" id="SSF52540">
    <property type="entry name" value="P-loop containing nucleoside triphosphate hydrolases"/>
    <property type="match status" value="1"/>
</dbReference>
<dbReference type="PANTHER" id="PTHR41259">
    <property type="entry name" value="DOUBLE-STRAND BREAK REPAIR RAD50 ATPASE, PUTATIVE-RELATED"/>
    <property type="match status" value="1"/>
</dbReference>
<gene>
    <name evidence="3" type="ORF">GXW71_08470</name>
</gene>
<feature type="coiled-coil region" evidence="1">
    <location>
        <begin position="497"/>
        <end position="524"/>
    </location>
</feature>
<evidence type="ECO:0000256" key="1">
    <source>
        <dbReference type="SAM" id="Coils"/>
    </source>
</evidence>
<accession>A0ABS5EVQ5</accession>
<organism evidence="3 4">
    <name type="scientific">Plastoroseomonas hellenica</name>
    <dbReference type="NCBI Taxonomy" id="2687306"/>
    <lineage>
        <taxon>Bacteria</taxon>
        <taxon>Pseudomonadati</taxon>
        <taxon>Pseudomonadota</taxon>
        <taxon>Alphaproteobacteria</taxon>
        <taxon>Acetobacterales</taxon>
        <taxon>Acetobacteraceae</taxon>
        <taxon>Plastoroseomonas</taxon>
    </lineage>
</organism>
<comment type="caution">
    <text evidence="3">The sequence shown here is derived from an EMBL/GenBank/DDBJ whole genome shotgun (WGS) entry which is preliminary data.</text>
</comment>
<keyword evidence="4" id="KW-1185">Reference proteome</keyword>
<evidence type="ECO:0000313" key="4">
    <source>
        <dbReference type="Proteomes" id="UP001196870"/>
    </source>
</evidence>
<evidence type="ECO:0000259" key="2">
    <source>
        <dbReference type="Pfam" id="PF13514"/>
    </source>
</evidence>
<dbReference type="InterPro" id="IPR027417">
    <property type="entry name" value="P-loop_NTPase"/>
</dbReference>
<sequence length="1178" mass="124896">MRLRQLALVRYGHLADAVLDFPADAPLCVVQGVNEAGKSTALAAISDALFGFGHRTDFDFLHGAPQLRVGFTVMAGDGREGRFIRRKGRSGTLRDNADEVIPDTALAPFLGGASRELFEQGFGLDGNRLRAGGRTLATGGGGVGESLFAAGTGLLGLREAQASIDEEAKSLFGSARGRRKVSEAVEGWRQAQRRVEQLSVQPKAHREAAAALEAATNELRELQGKSRELQIEASRLQRLRRVSPILVSLDAARRRFEDLAGVPTIPLDAEERLAAAIEARSQAARDATRESDAVATLTARRAEFAPDASPLAAQDTIDLLAEARHAAVQADGDLPMLRLAIEGHRATVAEALRELGLAVSPEAARDTVPEPSARNRVRTLAREHAGLAAAAAAATKAEASARTRREKADAALAAHPAPPDPAVLRQTITMVRGEGRLDADLAEAESTADATRRKADAALAALPLWTGDADGLAACPVPLQAEVASIGTELEASQAAAVAAGAAVAKTEAELASAEERLRSLAEGGTVPTPAAVAAARKERDATWRRVRQLLGGEPPPEATDPEDVADRFEQQRDDADRLADRRADEAHRVADFLSETANRERLLQQRSAELEGQAEAAAGLQAASSRWRELWEPSGVSPSTVAAMAEWRRARDEVLRLHSEAMVAARRRDLVAGRGGAARAALLAQLPGGSSGGTIASLLAHAEATCAAAEERQAAYRALAEGWERETAALPELEAATRDAEAALEDWRAKWGPAVAQLGLAEDTAVADAEAALAAWSRIAETAPAWRQDAKRMEQQQETAASFRASVEAALAAIGAPPLSEPASAAAARLLRQLEEARKAEAEAASLTKRIEETSQALAEARRRGEAAEADLAELRRIARVEDDAALAAEIERDRRRDTTEKEISKLEAELGAQGDGLDEAALRAEAAGADADGAAPRLDAAAARLRDIDDEVAALGVRREELSTERARTQAELEGMQRGQDAAGALQEQQQFLAEAAAAAGRYAQLHVARVLLHAGIERFRRVQQGPLLAAASRHFAALTRGRYPRLGTDEDAAGKPLLVAIQRDGTECPVDGLSEGARDQLFLALRVAAIEAHVASSEPLPFVADDLLVHFDDDRAVAAVELLIELGRSTQVILFTHHDHVASIAEARGSSGTAVVRWRPFTAAARMAAAPTVAE</sequence>
<proteinExistence type="predicted"/>
<dbReference type="PANTHER" id="PTHR41259:SF1">
    <property type="entry name" value="DOUBLE-STRAND BREAK REPAIR RAD50 ATPASE, PUTATIVE-RELATED"/>
    <property type="match status" value="1"/>
</dbReference>
<dbReference type="Gene3D" id="3.40.50.300">
    <property type="entry name" value="P-loop containing nucleotide triphosphate hydrolases"/>
    <property type="match status" value="2"/>
</dbReference>
<feature type="coiled-coil region" evidence="1">
    <location>
        <begin position="824"/>
        <end position="879"/>
    </location>
</feature>
<reference evidence="4" key="1">
    <citation type="journal article" date="2021" name="Syst. Appl. Microbiol.">
        <title>Roseomonas hellenica sp. nov., isolated from roots of wild-growing Alkanna tinctoria.</title>
        <authorList>
            <person name="Rat A."/>
            <person name="Naranjo H.D."/>
            <person name="Lebbe L."/>
            <person name="Cnockaert M."/>
            <person name="Krigas N."/>
            <person name="Grigoriadou K."/>
            <person name="Maloupa E."/>
            <person name="Willems A."/>
        </authorList>
    </citation>
    <scope>NUCLEOTIDE SEQUENCE [LARGE SCALE GENOMIC DNA]</scope>
    <source>
        <strain evidence="4">LMG 31523</strain>
    </source>
</reference>
<dbReference type="RefSeq" id="WP_211852029.1">
    <property type="nucleotide sequence ID" value="NZ_JAAGBB010000008.1"/>
</dbReference>
<dbReference type="Proteomes" id="UP001196870">
    <property type="component" value="Unassembled WGS sequence"/>
</dbReference>
<keyword evidence="1" id="KW-0175">Coiled coil</keyword>
<protein>
    <submittedName>
        <fullName evidence="3">AAA family ATPase</fullName>
    </submittedName>
</protein>
<name>A0ABS5EVQ5_9PROT</name>
<evidence type="ECO:0000313" key="3">
    <source>
        <dbReference type="EMBL" id="MBR0664386.1"/>
    </source>
</evidence>
<feature type="coiled-coil region" evidence="1">
    <location>
        <begin position="707"/>
        <end position="751"/>
    </location>
</feature>
<dbReference type="InterPro" id="IPR038734">
    <property type="entry name" value="YhaN_AAA"/>
</dbReference>
<feature type="coiled-coil region" evidence="1">
    <location>
        <begin position="205"/>
        <end position="239"/>
    </location>
</feature>
<dbReference type="EMBL" id="JAAGBB010000008">
    <property type="protein sequence ID" value="MBR0664386.1"/>
    <property type="molecule type" value="Genomic_DNA"/>
</dbReference>